<keyword evidence="9" id="KW-0285">Flavoprotein</keyword>
<comment type="subcellular location">
    <subcellularLocation>
        <location evidence="4">Cell membrane</location>
        <location evidence="4">Sarcolemma</location>
        <topology evidence="4">Peripheral membrane protein</topology>
    </subcellularLocation>
    <subcellularLocation>
        <location evidence="5">Cell projection</location>
        <location evidence="5">Dendritic spine</location>
    </subcellularLocation>
</comment>
<dbReference type="PANTHER" id="PTHR43410:SF1">
    <property type="entry name" value="NITRIC OXIDE SYNTHASE"/>
    <property type="match status" value="1"/>
</dbReference>
<evidence type="ECO:0000256" key="8">
    <source>
        <dbReference type="ARBA" id="ARBA00022617"/>
    </source>
</evidence>
<evidence type="ECO:0000256" key="16">
    <source>
        <dbReference type="ARBA" id="ARBA00023002"/>
    </source>
</evidence>
<proteinExistence type="inferred from homology"/>
<dbReference type="InterPro" id="IPR036034">
    <property type="entry name" value="PDZ_sf"/>
</dbReference>
<evidence type="ECO:0000259" key="27">
    <source>
        <dbReference type="PROSITE" id="PS50902"/>
    </source>
</evidence>
<dbReference type="Pfam" id="PF00595">
    <property type="entry name" value="PDZ"/>
    <property type="match status" value="1"/>
</dbReference>
<feature type="domain" description="Flavodoxin-like" evidence="27">
    <location>
        <begin position="774"/>
        <end position="913"/>
    </location>
</feature>
<keyword evidence="10" id="KW-0288">FMN</keyword>
<evidence type="ECO:0000256" key="18">
    <source>
        <dbReference type="ARBA" id="ARBA00029794"/>
    </source>
</evidence>
<reference evidence="28" key="1">
    <citation type="submission" date="2022-11" db="EMBL/GenBank/DDBJ databases">
        <title>Centuries of genome instability and evolution in soft-shell clam transmissible cancer (bioRxiv).</title>
        <authorList>
            <person name="Hart S.F.M."/>
            <person name="Yonemitsu M.A."/>
            <person name="Giersch R.M."/>
            <person name="Beal B.F."/>
            <person name="Arriagada G."/>
            <person name="Davis B.W."/>
            <person name="Ostrander E.A."/>
            <person name="Goff S.P."/>
            <person name="Metzger M.J."/>
        </authorList>
    </citation>
    <scope>NUCLEOTIDE SEQUENCE</scope>
    <source>
        <strain evidence="28">MELC-2E11</strain>
        <tissue evidence="28">Siphon/mantle</tissue>
    </source>
</reference>
<evidence type="ECO:0000256" key="17">
    <source>
        <dbReference type="ARBA" id="ARBA00023004"/>
    </source>
</evidence>
<evidence type="ECO:0000256" key="22">
    <source>
        <dbReference type="ARBA" id="ARBA00032538"/>
    </source>
</evidence>
<evidence type="ECO:0000256" key="11">
    <source>
        <dbReference type="ARBA" id="ARBA00022723"/>
    </source>
</evidence>
<dbReference type="Pfam" id="PF00667">
    <property type="entry name" value="FAD_binding_1"/>
    <property type="match status" value="1"/>
</dbReference>
<keyword evidence="16" id="KW-0560">Oxidoreductase</keyword>
<keyword evidence="17" id="KW-0408">Iron</keyword>
<evidence type="ECO:0000256" key="14">
    <source>
        <dbReference type="ARBA" id="ARBA00022857"/>
    </source>
</evidence>
<evidence type="ECO:0000256" key="13">
    <source>
        <dbReference type="ARBA" id="ARBA00022843"/>
    </source>
</evidence>
<dbReference type="Pfam" id="PF02898">
    <property type="entry name" value="NO_synthase"/>
    <property type="match status" value="1"/>
</dbReference>
<organism evidence="28 29">
    <name type="scientific">Mya arenaria</name>
    <name type="common">Soft-shell clam</name>
    <dbReference type="NCBI Taxonomy" id="6604"/>
    <lineage>
        <taxon>Eukaryota</taxon>
        <taxon>Metazoa</taxon>
        <taxon>Spiralia</taxon>
        <taxon>Lophotrochozoa</taxon>
        <taxon>Mollusca</taxon>
        <taxon>Bivalvia</taxon>
        <taxon>Autobranchia</taxon>
        <taxon>Heteroconchia</taxon>
        <taxon>Euheterodonta</taxon>
        <taxon>Imparidentia</taxon>
        <taxon>Neoheterodontei</taxon>
        <taxon>Myida</taxon>
        <taxon>Myoidea</taxon>
        <taxon>Myidae</taxon>
        <taxon>Mya</taxon>
    </lineage>
</organism>
<evidence type="ECO:0000256" key="12">
    <source>
        <dbReference type="ARBA" id="ARBA00022827"/>
    </source>
</evidence>
<dbReference type="Pfam" id="PF00175">
    <property type="entry name" value="NAD_binding_1"/>
    <property type="match status" value="1"/>
</dbReference>
<dbReference type="PROSITE" id="PS50106">
    <property type="entry name" value="PDZ"/>
    <property type="match status" value="1"/>
</dbReference>
<evidence type="ECO:0000256" key="6">
    <source>
        <dbReference type="ARBA" id="ARBA00006267"/>
    </source>
</evidence>
<comment type="cofactor">
    <cofactor evidence="2">
        <name>heme b</name>
        <dbReference type="ChEBI" id="CHEBI:60344"/>
    </cofactor>
</comment>
<sequence length="1338" mass="148458">MEAEKVGGSNVIRVKLMKQKKNGLGFLVRKRSKTPHVVVSDLVSHGTAAESGLVQIGDVILKVNDVSFENLEYEKSLESLKSLPVNTPVVLILKGPEGYTSHLETRFSPDGVPKTIRITKPILHNDGLISRIKKTFSTNSNARACRTKQTQINCECHKSAGEHETDNEHILLDAGISHDSVDNSYLTSGFQGRPKNPTEANEARKLDENSILSLKSKVSNDEGNLPNDLTHNNNSLKNNATGGEISELNGDGYKSCRGNSAKTEGLLIDESNNRTNVTSFVNGESRVQCNDSSRQRLVDNKRSSNISDDISVFIDEDQSMNDNEIKTIGETQHAERGSKLVPTATSNTDVKMVRQNGNITTESKAGPALNKPVNGHHISECNNMNGAVTSLEIASCPGSRRPSEDAAKIRRTLDVDVLERTSSASGKNSPVKKFVKLRNVAEERPMCSDTLHLKSIEPMPCNANFCMGSVMDVGLVTGEPRPKEEVLVHARDFINQYYQSIKRSNTPAHTNRWTEVEKAVLTSGTYELTTAELTFGAKTAWRNAPRCIGRIQWSKLQVFDARHITTARGMFEAICNHIKYGTNKGNIRSAITVFPPRTDGKHDFRVWNQQFIRYAGYKQEDGSVVGDPSNVELTQVCQKLGWKGKGTRFDVLPLVLQANGHDPELFEIPPELILEVHFKHPKFPWFADMGLRWYALPAVSSMVFDCGGLLFVAAPFNGWFMGTEIGARDLCDPFRYNLLESQGVTITDHHAASDSFMKHLDNEQKLRGGCPADWVWIVPPMSGSLLPVAVKFSAKLMGKALARRVCCMDDYDVTELEHEALVLIVTSTFGNGDPPENGESFAKYLLETKHPDTKDKFSVFGLGSSAYPNFCAFAHYLDKMFANLGAERINEIAEGDELCGQEESFRTWATEVFKDAAGTLSKTDHNWTPDTFRVTPATGNKEPEPITALSTIHNKNVVPCRFMERTQLQAKESDRQTMLIKLDATLGSGEMLYHPGDHVAIFSENAPPLVDAILMRLHNAPPPEQLIKIEVMNERSTPLGNTKSWDPYPRLPVCTLHTAFLRYLDITTPPSQALLKLFATQASKDCDKESLENLTNDSHIYEEWKYETYPNVVQVLDQFPSLRVPASLLLTQLPLLQSRGNGALHEGGGRKGWGEIHLYFGCRNSEIDAIYREELEQMKAEGVLTQVYTALSREKDTYVQSILKQNSTAVFRCIVKQSGHFYVCGDVKMASDVTATLEKIVATEGNMASQDAKGLIMKLRDNSRFHEDIFGVTLRSSEVTDRARDQAKRAWSFVNAAGRNRASIDTESVSPIPTGDYKGPKSKPKAPRSSMFSPDSMA</sequence>
<evidence type="ECO:0000256" key="9">
    <source>
        <dbReference type="ARBA" id="ARBA00022630"/>
    </source>
</evidence>
<comment type="cofactor">
    <cofactor evidence="3">
        <name>FAD</name>
        <dbReference type="ChEBI" id="CHEBI:57692"/>
    </cofactor>
</comment>
<comment type="similarity">
    <text evidence="6">Belongs to the NOS family.</text>
</comment>
<dbReference type="InterPro" id="IPR050607">
    <property type="entry name" value="NOS"/>
</dbReference>
<dbReference type="InterPro" id="IPR001709">
    <property type="entry name" value="Flavoprot_Pyr_Nucl_cyt_Rdtase"/>
</dbReference>
<evidence type="ECO:0000313" key="29">
    <source>
        <dbReference type="Proteomes" id="UP001164746"/>
    </source>
</evidence>
<evidence type="ECO:0000313" key="28">
    <source>
        <dbReference type="EMBL" id="WAR01150.1"/>
    </source>
</evidence>
<dbReference type="InterPro" id="IPR044940">
    <property type="entry name" value="NOS_dom_2"/>
</dbReference>
<evidence type="ECO:0000256" key="10">
    <source>
        <dbReference type="ARBA" id="ARBA00022643"/>
    </source>
</evidence>
<feature type="region of interest" description="Disordered" evidence="25">
    <location>
        <begin position="218"/>
        <end position="243"/>
    </location>
</feature>
<evidence type="ECO:0000256" key="24">
    <source>
        <dbReference type="ARBA" id="ARBA00035474"/>
    </source>
</evidence>
<dbReference type="InterPro" id="IPR008254">
    <property type="entry name" value="Flavodoxin/NO_synth"/>
</dbReference>
<evidence type="ECO:0000256" key="25">
    <source>
        <dbReference type="SAM" id="MobiDB-lite"/>
    </source>
</evidence>
<dbReference type="InterPro" id="IPR001478">
    <property type="entry name" value="PDZ"/>
</dbReference>
<evidence type="ECO:0000256" key="21">
    <source>
        <dbReference type="ARBA" id="ARBA00031374"/>
    </source>
</evidence>
<feature type="region of interest" description="Disordered" evidence="25">
    <location>
        <begin position="1301"/>
        <end position="1338"/>
    </location>
</feature>
<evidence type="ECO:0000259" key="26">
    <source>
        <dbReference type="PROSITE" id="PS50106"/>
    </source>
</evidence>
<dbReference type="Gene3D" id="3.40.50.360">
    <property type="match status" value="1"/>
</dbReference>
<dbReference type="Gene3D" id="3.90.1230.10">
    <property type="entry name" value="Nitric Oxide Synthase, Chain A, domain 3"/>
    <property type="match status" value="1"/>
</dbReference>
<comment type="cofactor">
    <cofactor evidence="1">
        <name>FMN</name>
        <dbReference type="ChEBI" id="CHEBI:58210"/>
    </cofactor>
</comment>
<dbReference type="PROSITE" id="PS50902">
    <property type="entry name" value="FLAVODOXIN_LIKE"/>
    <property type="match status" value="1"/>
</dbReference>
<keyword evidence="12" id="KW-0274">FAD</keyword>
<feature type="compositionally biased region" description="Polar residues" evidence="25">
    <location>
        <begin position="227"/>
        <end position="241"/>
    </location>
</feature>
<dbReference type="InterPro" id="IPR001094">
    <property type="entry name" value="Flavdoxin-like"/>
</dbReference>
<dbReference type="Proteomes" id="UP001164746">
    <property type="component" value="Chromosome 4"/>
</dbReference>
<evidence type="ECO:0000256" key="3">
    <source>
        <dbReference type="ARBA" id="ARBA00001974"/>
    </source>
</evidence>
<keyword evidence="8" id="KW-0349">Heme</keyword>
<keyword evidence="29" id="KW-1185">Reference proteome</keyword>
<evidence type="ECO:0000256" key="15">
    <source>
        <dbReference type="ARBA" id="ARBA00022860"/>
    </source>
</evidence>
<dbReference type="InterPro" id="IPR039261">
    <property type="entry name" value="FNR_nucleotide-bd"/>
</dbReference>
<gene>
    <name evidence="28" type="ORF">MAR_007708</name>
</gene>
<dbReference type="InterPro" id="IPR001433">
    <property type="entry name" value="OxRdtase_FAD/NAD-bd"/>
</dbReference>
<dbReference type="InterPro" id="IPR003097">
    <property type="entry name" value="CysJ-like_FAD-binding"/>
</dbReference>
<accession>A0ABY7DWW1</accession>
<dbReference type="InterPro" id="IPR029039">
    <property type="entry name" value="Flavoprotein-like_sf"/>
</dbReference>
<dbReference type="PANTHER" id="PTHR43410">
    <property type="entry name" value="NITRIC OXIDE SYNTHASE OXYGENASE"/>
    <property type="match status" value="1"/>
</dbReference>
<dbReference type="Gene3D" id="3.90.440.10">
    <property type="entry name" value="Nitric Oxide Synthase,Heme Domain,Chain A domain 2"/>
    <property type="match status" value="1"/>
</dbReference>
<feature type="domain" description="PDZ" evidence="26">
    <location>
        <begin position="13"/>
        <end position="82"/>
    </location>
</feature>
<evidence type="ECO:0000256" key="2">
    <source>
        <dbReference type="ARBA" id="ARBA00001970"/>
    </source>
</evidence>
<evidence type="ECO:0000256" key="19">
    <source>
        <dbReference type="ARBA" id="ARBA00029891"/>
    </source>
</evidence>
<evidence type="ECO:0000256" key="1">
    <source>
        <dbReference type="ARBA" id="ARBA00001917"/>
    </source>
</evidence>
<evidence type="ECO:0000256" key="23">
    <source>
        <dbReference type="ARBA" id="ARBA00035211"/>
    </source>
</evidence>
<dbReference type="Gene3D" id="3.40.50.80">
    <property type="entry name" value="Nucleotide-binding domain of ferredoxin-NADP reductase (FNR) module"/>
    <property type="match status" value="1"/>
</dbReference>
<dbReference type="InterPro" id="IPR044943">
    <property type="entry name" value="NOS_dom_1"/>
</dbReference>
<dbReference type="Gene3D" id="2.30.42.10">
    <property type="match status" value="1"/>
</dbReference>
<keyword evidence="11" id="KW-0479">Metal-binding</keyword>
<name>A0ABY7DWW1_MYAAR</name>
<dbReference type="SUPFAM" id="SSF52343">
    <property type="entry name" value="Ferredoxin reductase-like, C-terminal NADP-linked domain"/>
    <property type="match status" value="1"/>
</dbReference>
<dbReference type="EMBL" id="CP111015">
    <property type="protein sequence ID" value="WAR01150.1"/>
    <property type="molecule type" value="Genomic_DNA"/>
</dbReference>
<dbReference type="SUPFAM" id="SSF56512">
    <property type="entry name" value="Nitric oxide (NO) synthase oxygenase domain"/>
    <property type="match status" value="1"/>
</dbReference>
<keyword evidence="13" id="KW-0832">Ubl conjugation</keyword>
<dbReference type="Gene3D" id="3.90.340.10">
    <property type="entry name" value="Nitric Oxide Synthase, Chain A, domain 1"/>
    <property type="match status" value="1"/>
</dbReference>
<keyword evidence="15" id="KW-0112">Calmodulin-binding</keyword>
<dbReference type="InterPro" id="IPR036119">
    <property type="entry name" value="NOS_N_sf"/>
</dbReference>
<dbReference type="InterPro" id="IPR044944">
    <property type="entry name" value="NOS_dom_3"/>
</dbReference>
<dbReference type="SUPFAM" id="SSF63380">
    <property type="entry name" value="Riboflavin synthase domain-like"/>
    <property type="match status" value="1"/>
</dbReference>
<evidence type="ECO:0000256" key="4">
    <source>
        <dbReference type="ARBA" id="ARBA00004468"/>
    </source>
</evidence>
<dbReference type="PROSITE" id="PS60001">
    <property type="entry name" value="NOS"/>
    <property type="match status" value="1"/>
</dbReference>
<protein>
    <recommendedName>
        <fullName evidence="23">Nitric oxide synthase 1</fullName>
        <ecNumber evidence="7">1.14.13.39</ecNumber>
    </recommendedName>
    <alternativeName>
        <fullName evidence="18">Constitutive NOS</fullName>
    </alternativeName>
    <alternativeName>
        <fullName evidence="20">NC-NOS</fullName>
    </alternativeName>
    <alternativeName>
        <fullName evidence="19">NOS type I</fullName>
    </alternativeName>
    <alternativeName>
        <fullName evidence="21">Neuronal NOS</fullName>
    </alternativeName>
    <alternativeName>
        <fullName evidence="24">Nitric oxide synthase, brain</fullName>
    </alternativeName>
    <alternativeName>
        <fullName evidence="22">Peptidyl-cysteine S-nitrosylase NOS1</fullName>
    </alternativeName>
</protein>
<dbReference type="PRINTS" id="PR00369">
    <property type="entry name" value="FLAVODOXIN"/>
</dbReference>
<keyword evidence="14" id="KW-0521">NADP</keyword>
<dbReference type="EC" id="1.14.13.39" evidence="7"/>
<evidence type="ECO:0000256" key="5">
    <source>
        <dbReference type="ARBA" id="ARBA00004552"/>
    </source>
</evidence>
<dbReference type="SMART" id="SM00228">
    <property type="entry name" value="PDZ"/>
    <property type="match status" value="1"/>
</dbReference>
<dbReference type="InterPro" id="IPR004030">
    <property type="entry name" value="NOS_N"/>
</dbReference>
<dbReference type="InterPro" id="IPR017938">
    <property type="entry name" value="Riboflavin_synthase-like_b-brl"/>
</dbReference>
<dbReference type="SUPFAM" id="SSF50156">
    <property type="entry name" value="PDZ domain-like"/>
    <property type="match status" value="1"/>
</dbReference>
<dbReference type="InterPro" id="IPR023173">
    <property type="entry name" value="NADPH_Cyt_P450_Rdtase_alpha"/>
</dbReference>
<dbReference type="Gene3D" id="1.20.990.10">
    <property type="entry name" value="NADPH-cytochrome p450 Reductase, Chain A, domain 3"/>
    <property type="match status" value="1"/>
</dbReference>
<evidence type="ECO:0000256" key="20">
    <source>
        <dbReference type="ARBA" id="ARBA00031302"/>
    </source>
</evidence>
<dbReference type="PRINTS" id="PR00371">
    <property type="entry name" value="FPNCR"/>
</dbReference>
<evidence type="ECO:0000256" key="7">
    <source>
        <dbReference type="ARBA" id="ARBA00012989"/>
    </source>
</evidence>
<dbReference type="SUPFAM" id="SSF52218">
    <property type="entry name" value="Flavoproteins"/>
    <property type="match status" value="1"/>
</dbReference>
<dbReference type="Pfam" id="PF00258">
    <property type="entry name" value="Flavodoxin_1"/>
    <property type="match status" value="1"/>
</dbReference>